<accession>A0AAU7Q9Y0</accession>
<reference evidence="2" key="1">
    <citation type="submission" date="2024-06" db="EMBL/GenBank/DDBJ databases">
        <authorList>
            <person name="Coelho C."/>
            <person name="Bento M."/>
            <person name="Garcia E."/>
            <person name="Camelo A."/>
            <person name="Brandao I."/>
            <person name="Espirito Santo C."/>
            <person name="Trovao J."/>
            <person name="Verissimo A."/>
            <person name="Costa J."/>
            <person name="Tiago I."/>
        </authorList>
    </citation>
    <scope>NUCLEOTIDE SEQUENCE</scope>
    <source>
        <strain evidence="2">KWT182</strain>
    </source>
</reference>
<organism evidence="2">
    <name type="scientific">Acerihabitans sp. KWT182</name>
    <dbReference type="NCBI Taxonomy" id="3157919"/>
    <lineage>
        <taxon>Bacteria</taxon>
        <taxon>Pseudomonadati</taxon>
        <taxon>Pseudomonadota</taxon>
        <taxon>Gammaproteobacteria</taxon>
        <taxon>Enterobacterales</taxon>
        <taxon>Pectobacteriaceae</taxon>
        <taxon>Acerihabitans</taxon>
    </lineage>
</organism>
<dbReference type="EMBL" id="CP157947">
    <property type="protein sequence ID" value="XBS69903.1"/>
    <property type="molecule type" value="Genomic_DNA"/>
</dbReference>
<sequence>MNINAKLLLVVLLMIPVFSFAAAQCGAFNFTINENGKGIINGDMVTSQKVTFLKSSGDWNQIKLDMTLMPARDGNMYGYEFIKRNGRAFMNVELIRTNMEQQRIIGSFDCKRVPD</sequence>
<gene>
    <name evidence="2" type="ORF">ABK905_00495</name>
</gene>
<dbReference type="AlphaFoldDB" id="A0AAU7Q9Y0"/>
<protein>
    <recommendedName>
        <fullName evidence="3">Secreted protein</fullName>
    </recommendedName>
</protein>
<evidence type="ECO:0008006" key="3">
    <source>
        <dbReference type="Google" id="ProtNLM"/>
    </source>
</evidence>
<keyword evidence="1" id="KW-0732">Signal</keyword>
<evidence type="ECO:0000313" key="2">
    <source>
        <dbReference type="EMBL" id="XBS69903.1"/>
    </source>
</evidence>
<evidence type="ECO:0000256" key="1">
    <source>
        <dbReference type="SAM" id="SignalP"/>
    </source>
</evidence>
<feature type="chain" id="PRO_5043537653" description="Secreted protein" evidence="1">
    <location>
        <begin position="24"/>
        <end position="115"/>
    </location>
</feature>
<proteinExistence type="predicted"/>
<name>A0AAU7Q9Y0_9GAMM</name>
<feature type="signal peptide" evidence="1">
    <location>
        <begin position="1"/>
        <end position="23"/>
    </location>
</feature>